<name>A0A1B6EX23_9HEMI</name>
<accession>A0A1B6EX23</accession>
<proteinExistence type="predicted"/>
<protein>
    <submittedName>
        <fullName evidence="1">Uncharacterized protein</fullName>
    </submittedName>
</protein>
<evidence type="ECO:0000313" key="1">
    <source>
        <dbReference type="EMBL" id="JAS42233.1"/>
    </source>
</evidence>
<dbReference type="EMBL" id="GECZ01027536">
    <property type="protein sequence ID" value="JAS42233.1"/>
    <property type="molecule type" value="Transcribed_RNA"/>
</dbReference>
<organism evidence="1">
    <name type="scientific">Cuerna arida</name>
    <dbReference type="NCBI Taxonomy" id="1464854"/>
    <lineage>
        <taxon>Eukaryota</taxon>
        <taxon>Metazoa</taxon>
        <taxon>Ecdysozoa</taxon>
        <taxon>Arthropoda</taxon>
        <taxon>Hexapoda</taxon>
        <taxon>Insecta</taxon>
        <taxon>Pterygota</taxon>
        <taxon>Neoptera</taxon>
        <taxon>Paraneoptera</taxon>
        <taxon>Hemiptera</taxon>
        <taxon>Auchenorrhyncha</taxon>
        <taxon>Membracoidea</taxon>
        <taxon>Cicadellidae</taxon>
        <taxon>Cicadellinae</taxon>
        <taxon>Proconiini</taxon>
        <taxon>Cuerna</taxon>
    </lineage>
</organism>
<gene>
    <name evidence="1" type="ORF">g.5147</name>
</gene>
<reference evidence="1" key="1">
    <citation type="submission" date="2015-11" db="EMBL/GenBank/DDBJ databases">
        <title>De novo transcriptome assembly of four potential Pierce s Disease insect vectors from Arizona vineyards.</title>
        <authorList>
            <person name="Tassone E.E."/>
        </authorList>
    </citation>
    <scope>NUCLEOTIDE SEQUENCE</scope>
</reference>
<sequence>MKAFLFIYELTIEKHVGIVIDGGFLLLCVPWQSEVTYSETVNNYCSYVINTYGYNSTIVFDGYPSEPTTKGEEQSRRSGKNSSCSIEFDMNTVCVTKKEPFLANKTNKRKLIANLSEELNSRGICSVTAEVDADLDIVTLWN</sequence>
<dbReference type="AlphaFoldDB" id="A0A1B6EX23"/>